<proteinExistence type="predicted"/>
<dbReference type="AlphaFoldDB" id="A0A5B9DPT8"/>
<keyword evidence="3" id="KW-1185">Reference proteome</keyword>
<dbReference type="InterPro" id="IPR019291">
    <property type="entry name" value="Host_attachment_protein"/>
</dbReference>
<dbReference type="OrthoDB" id="9812459at2"/>
<feature type="region of interest" description="Disordered" evidence="1">
    <location>
        <begin position="46"/>
        <end position="76"/>
    </location>
</feature>
<evidence type="ECO:0000256" key="1">
    <source>
        <dbReference type="SAM" id="MobiDB-lite"/>
    </source>
</evidence>
<protein>
    <submittedName>
        <fullName evidence="2">Host attachment protein</fullName>
    </submittedName>
</protein>
<sequence>MKPVVTWIVIADGTQARVFENSGPGKGLVAMDGLRLEEEALKTSEIMSDRQGRSFSSVGHGRSAIEPRTDPVEHRESEFARKVAAMLEEKHAEHAFKRLIIAAAPTALGDLRKALSPATRAAIMAELPKDLTNIPRNKLDEQFADVIAL</sequence>
<reference evidence="2 3" key="1">
    <citation type="journal article" date="2015" name="Int. J. Syst. Evol. Microbiol.">
        <title>Youhaiella tibetensis gen. nov., sp. nov., isolated from subsurface sediment.</title>
        <authorList>
            <person name="Wang Y.X."/>
            <person name="Huang F.Q."/>
            <person name="Nogi Y."/>
            <person name="Pang S.J."/>
            <person name="Wang P.K."/>
            <person name="Lv J."/>
        </authorList>
    </citation>
    <scope>NUCLEOTIDE SEQUENCE [LARGE SCALE GENOMIC DNA]</scope>
    <source>
        <strain evidence="3">fig4</strain>
    </source>
</reference>
<dbReference type="Pfam" id="PF10116">
    <property type="entry name" value="Host_attach"/>
    <property type="match status" value="1"/>
</dbReference>
<dbReference type="RefSeq" id="WP_049705927.1">
    <property type="nucleotide sequence ID" value="NZ_BMFM01000001.1"/>
</dbReference>
<dbReference type="EMBL" id="CP041690">
    <property type="protein sequence ID" value="QEE21421.1"/>
    <property type="molecule type" value="Genomic_DNA"/>
</dbReference>
<dbReference type="KEGG" id="yti:FNA67_15045"/>
<feature type="compositionally biased region" description="Basic and acidic residues" evidence="1">
    <location>
        <begin position="63"/>
        <end position="76"/>
    </location>
</feature>
<accession>A0A5B9DPT8</accession>
<name>A0A5B9DPT8_9HYPH</name>
<evidence type="ECO:0000313" key="2">
    <source>
        <dbReference type="EMBL" id="QEE21421.1"/>
    </source>
</evidence>
<gene>
    <name evidence="2" type="ORF">FNA67_15045</name>
</gene>
<organism evidence="2 3">
    <name type="scientific">Paradevosia tibetensis</name>
    <dbReference type="NCBI Taxonomy" id="1447062"/>
    <lineage>
        <taxon>Bacteria</taxon>
        <taxon>Pseudomonadati</taxon>
        <taxon>Pseudomonadota</taxon>
        <taxon>Alphaproteobacteria</taxon>
        <taxon>Hyphomicrobiales</taxon>
        <taxon>Devosiaceae</taxon>
        <taxon>Paradevosia</taxon>
    </lineage>
</organism>
<dbReference type="Proteomes" id="UP000321062">
    <property type="component" value="Chromosome"/>
</dbReference>
<evidence type="ECO:0000313" key="3">
    <source>
        <dbReference type="Proteomes" id="UP000321062"/>
    </source>
</evidence>